<dbReference type="PANTHER" id="PTHR48258:SF4">
    <property type="entry name" value="DUF4216 DOMAIN-CONTAINING PROTEIN"/>
    <property type="match status" value="1"/>
</dbReference>
<comment type="caution">
    <text evidence="2">The sequence shown here is derived from an EMBL/GenBank/DDBJ whole genome shotgun (WGS) entry which is preliminary data.</text>
</comment>
<evidence type="ECO:0000259" key="1">
    <source>
        <dbReference type="Pfam" id="PF13960"/>
    </source>
</evidence>
<organism evidence="2">
    <name type="scientific">Sesamum latifolium</name>
    <dbReference type="NCBI Taxonomy" id="2727402"/>
    <lineage>
        <taxon>Eukaryota</taxon>
        <taxon>Viridiplantae</taxon>
        <taxon>Streptophyta</taxon>
        <taxon>Embryophyta</taxon>
        <taxon>Tracheophyta</taxon>
        <taxon>Spermatophyta</taxon>
        <taxon>Magnoliopsida</taxon>
        <taxon>eudicotyledons</taxon>
        <taxon>Gunneridae</taxon>
        <taxon>Pentapetalae</taxon>
        <taxon>asterids</taxon>
        <taxon>lamiids</taxon>
        <taxon>Lamiales</taxon>
        <taxon>Pedaliaceae</taxon>
        <taxon>Sesamum</taxon>
    </lineage>
</organism>
<reference evidence="2" key="2">
    <citation type="journal article" date="2024" name="Plant">
        <title>Genomic evolution and insights into agronomic trait innovations of Sesamum species.</title>
        <authorList>
            <person name="Miao H."/>
            <person name="Wang L."/>
            <person name="Qu L."/>
            <person name="Liu H."/>
            <person name="Sun Y."/>
            <person name="Le M."/>
            <person name="Wang Q."/>
            <person name="Wei S."/>
            <person name="Zheng Y."/>
            <person name="Lin W."/>
            <person name="Duan Y."/>
            <person name="Cao H."/>
            <person name="Xiong S."/>
            <person name="Wang X."/>
            <person name="Wei L."/>
            <person name="Li C."/>
            <person name="Ma Q."/>
            <person name="Ju M."/>
            <person name="Zhao R."/>
            <person name="Li G."/>
            <person name="Mu C."/>
            <person name="Tian Q."/>
            <person name="Mei H."/>
            <person name="Zhang T."/>
            <person name="Gao T."/>
            <person name="Zhang H."/>
        </authorList>
    </citation>
    <scope>NUCLEOTIDE SEQUENCE</scope>
    <source>
        <strain evidence="2">KEN1</strain>
    </source>
</reference>
<dbReference type="EMBL" id="JACGWN010000009">
    <property type="protein sequence ID" value="KAL0433577.1"/>
    <property type="molecule type" value="Genomic_DNA"/>
</dbReference>
<reference evidence="2" key="1">
    <citation type="submission" date="2020-06" db="EMBL/GenBank/DDBJ databases">
        <authorList>
            <person name="Li T."/>
            <person name="Hu X."/>
            <person name="Zhang T."/>
            <person name="Song X."/>
            <person name="Zhang H."/>
            <person name="Dai N."/>
            <person name="Sheng W."/>
            <person name="Hou X."/>
            <person name="Wei L."/>
        </authorList>
    </citation>
    <scope>NUCLEOTIDE SEQUENCE</scope>
    <source>
        <strain evidence="2">KEN1</strain>
        <tissue evidence="2">Leaf</tissue>
    </source>
</reference>
<dbReference type="PANTHER" id="PTHR48258">
    <property type="entry name" value="DUF4218 DOMAIN-CONTAINING PROTEIN-RELATED"/>
    <property type="match status" value="1"/>
</dbReference>
<dbReference type="AlphaFoldDB" id="A0AAW2VZU4"/>
<accession>A0AAW2VZU4</accession>
<name>A0AAW2VZU4_9LAMI</name>
<dbReference type="InterPro" id="IPR025452">
    <property type="entry name" value="DUF4218"/>
</dbReference>
<gene>
    <name evidence="2" type="ORF">Slati_2692000</name>
</gene>
<protein>
    <recommendedName>
        <fullName evidence="1">DUF4218 domain-containing protein</fullName>
    </recommendedName>
</protein>
<proteinExistence type="predicted"/>
<dbReference type="Pfam" id="PF13960">
    <property type="entry name" value="DUF4218"/>
    <property type="match status" value="1"/>
</dbReference>
<feature type="domain" description="DUF4218" evidence="1">
    <location>
        <begin position="48"/>
        <end position="113"/>
    </location>
</feature>
<sequence>MKELRLHDMKSHDWHVFMQKLILIAFHEMLPEPVWSALTEVSLLFQILCSLTLNVNKVQELEASVATILCNLEKIFPPTFFDSMEHLIVHLPYKAHVGELVQYRWMYSFERFFLNELYEHHHSEVSNIEELVNTQFKDWFKYRVSCALQTVAYEIQMYIVSLIRAIQVKSELNYTDNDIFC</sequence>
<evidence type="ECO:0000313" key="2">
    <source>
        <dbReference type="EMBL" id="KAL0433577.1"/>
    </source>
</evidence>